<proteinExistence type="predicted"/>
<evidence type="ECO:0000313" key="2">
    <source>
        <dbReference type="EMBL" id="KKY37498.1"/>
    </source>
</evidence>
<evidence type="ECO:0000313" key="3">
    <source>
        <dbReference type="Proteomes" id="UP000034680"/>
    </source>
</evidence>
<dbReference type="InterPro" id="IPR050982">
    <property type="entry name" value="Auxin_biosynth/cation_transpt"/>
</dbReference>
<gene>
    <name evidence="2" type="ORF">UCDDA912_g02488</name>
</gene>
<protein>
    <submittedName>
        <fullName evidence="2">Putative flavoprotein involved in k+ transport</fullName>
    </submittedName>
</protein>
<reference evidence="2 3" key="1">
    <citation type="submission" date="2015-05" db="EMBL/GenBank/DDBJ databases">
        <title>Distinctive expansion of gene families associated with plant cell wall degradation and secondary metabolism in the genomes of grapevine trunk pathogens.</title>
        <authorList>
            <person name="Lawrence D.P."/>
            <person name="Travadon R."/>
            <person name="Rolshausen P.E."/>
            <person name="Baumgartner K."/>
        </authorList>
    </citation>
    <scope>NUCLEOTIDE SEQUENCE [LARGE SCALE GENOMIC DNA]</scope>
    <source>
        <strain evidence="2">DA912</strain>
    </source>
</reference>
<dbReference type="EMBL" id="LCUC01000083">
    <property type="protein sequence ID" value="KKY37498.1"/>
    <property type="molecule type" value="Genomic_DNA"/>
</dbReference>
<dbReference type="GO" id="GO:0004497">
    <property type="term" value="F:monooxygenase activity"/>
    <property type="evidence" value="ECO:0007669"/>
    <property type="project" value="TreeGrafter"/>
</dbReference>
<dbReference type="OrthoDB" id="74360at2759"/>
<dbReference type="SUPFAM" id="SSF51905">
    <property type="entry name" value="FAD/NAD(P)-binding domain"/>
    <property type="match status" value="2"/>
</dbReference>
<comment type="caution">
    <text evidence="2">The sequence shown here is derived from an EMBL/GenBank/DDBJ whole genome shotgun (WGS) entry which is preliminary data.</text>
</comment>
<dbReference type="AlphaFoldDB" id="A0A0G2HRL8"/>
<dbReference type="PANTHER" id="PTHR43539">
    <property type="entry name" value="FLAVIN-BINDING MONOOXYGENASE-LIKE PROTEIN (AFU_ORTHOLOGUE AFUA_4G09220)"/>
    <property type="match status" value="1"/>
</dbReference>
<dbReference type="Gene3D" id="3.50.50.60">
    <property type="entry name" value="FAD/NAD(P)-binding domain"/>
    <property type="match status" value="2"/>
</dbReference>
<dbReference type="GO" id="GO:0050660">
    <property type="term" value="F:flavin adenine dinucleotide binding"/>
    <property type="evidence" value="ECO:0007669"/>
    <property type="project" value="TreeGrafter"/>
</dbReference>
<accession>A0A0G2HRL8</accession>
<keyword evidence="1" id="KW-0560">Oxidoreductase</keyword>
<name>A0A0G2HRL8_9PEZI</name>
<dbReference type="PRINTS" id="PR00411">
    <property type="entry name" value="PNDRDTASEI"/>
</dbReference>
<dbReference type="Proteomes" id="UP000034680">
    <property type="component" value="Unassembled WGS sequence"/>
</dbReference>
<sequence length="654" mass="71693">MGSVTLQQTEEYPPKYSLHKDIYRPFPSLPDHLPGMADTDGSALVTRALQSLTDGLSAGDNLQLRNAFLSSQAYWRDLLSFTYHFRTFNDGPVIAPALKKLAKERGLVSGFKFVPGSTHDVSPTPTLRWIQGSFTFETTSPKTKGEGLVQLLPEQGADGQVRWKIWTLATWLEDYTEWPENPDLLTAPGRRLDDVEHIDTDVLIIGGGNAGLITAARLKAVGVESVVVDRLDRPGDNWASRYDSMRFHIAKSSCHPPFLPYPDELPLILTRDMLSQHMREYADKFNLNILHSSTLVGSSFNKAKGVWNAKMRTPFGIKTLRARQLVQATGVGCDHPYIPKLPGKESYKGVADFHSKYYKNPKQLLEKGAKASVCFSSVIIVGAANSAFDVMEDCAAAGLKTTMIARSPTFIFPWDYALMPDGLGLYETIPAEVADKQLMSGPAAVGGQLVRGSYAKMASTKDKGRYKPLLEKGFPVYDSAEGGDLVHHLMEAGGKHFNDIGEGIRYIVEGKVAVRGLVQPAAYTETGLKLSDGSTVDADSIIWATGFDSDKDRSTTAEVLGNEKFLGNDGGGDGDEESVLGPEDVSALRDGIWGVDKDGELRGMFTRHYRVPNYYIHGGSTAHHRYHSKHIALLIKAGLEGVLPEAYRDTPEPV</sequence>
<dbReference type="PANTHER" id="PTHR43539:SF68">
    <property type="entry name" value="FLAVIN-BINDING MONOOXYGENASE-LIKE PROTEIN (AFU_ORTHOLOGUE AFUA_4G09220)"/>
    <property type="match status" value="1"/>
</dbReference>
<reference evidence="2 3" key="2">
    <citation type="submission" date="2015-05" db="EMBL/GenBank/DDBJ databases">
        <authorList>
            <person name="Morales-Cruz A."/>
            <person name="Amrine K.C."/>
            <person name="Cantu D."/>
        </authorList>
    </citation>
    <scope>NUCLEOTIDE SEQUENCE [LARGE SCALE GENOMIC DNA]</scope>
    <source>
        <strain evidence="2">DA912</strain>
    </source>
</reference>
<dbReference type="Pfam" id="PF13738">
    <property type="entry name" value="Pyr_redox_3"/>
    <property type="match status" value="1"/>
</dbReference>
<evidence type="ECO:0000256" key="1">
    <source>
        <dbReference type="ARBA" id="ARBA00023002"/>
    </source>
</evidence>
<organism evidence="2 3">
    <name type="scientific">Diaporthe ampelina</name>
    <dbReference type="NCBI Taxonomy" id="1214573"/>
    <lineage>
        <taxon>Eukaryota</taxon>
        <taxon>Fungi</taxon>
        <taxon>Dikarya</taxon>
        <taxon>Ascomycota</taxon>
        <taxon>Pezizomycotina</taxon>
        <taxon>Sordariomycetes</taxon>
        <taxon>Sordariomycetidae</taxon>
        <taxon>Diaporthales</taxon>
        <taxon>Diaporthaceae</taxon>
        <taxon>Diaporthe</taxon>
    </lineage>
</organism>
<dbReference type="InterPro" id="IPR036188">
    <property type="entry name" value="FAD/NAD-bd_sf"/>
</dbReference>
<keyword evidence="3" id="KW-1185">Reference proteome</keyword>